<sequence length="127" mass="14023">MDVTLPSHEQLQQGEQIFDLALTEEEAAAVTLTQLGLRVQGVALGQDVTAAQEQEQAVPVDEHEAIYEDGNLPQDSTVSRREGANVGFFRRFAGPRTTTPEASHQAQRPLSQYFRSLPLKKFCLLGE</sequence>
<accession>A0AAJ0D9E4</accession>
<protein>
    <submittedName>
        <fullName evidence="1">Uncharacterized protein</fullName>
    </submittedName>
</protein>
<comment type="caution">
    <text evidence="1">The sequence shown here is derived from an EMBL/GenBank/DDBJ whole genome shotgun (WGS) entry which is preliminary data.</text>
</comment>
<name>A0AAJ0D9E4_9PEZI</name>
<keyword evidence="2" id="KW-1185">Reference proteome</keyword>
<gene>
    <name evidence="1" type="ORF">LTR09_012821</name>
</gene>
<proteinExistence type="predicted"/>
<dbReference type="EMBL" id="JAWDJX010000184">
    <property type="protein sequence ID" value="KAK3045613.1"/>
    <property type="molecule type" value="Genomic_DNA"/>
</dbReference>
<evidence type="ECO:0000313" key="2">
    <source>
        <dbReference type="Proteomes" id="UP001271007"/>
    </source>
</evidence>
<evidence type="ECO:0000313" key="1">
    <source>
        <dbReference type="EMBL" id="KAK3045613.1"/>
    </source>
</evidence>
<organism evidence="1 2">
    <name type="scientific">Extremus antarcticus</name>
    <dbReference type="NCBI Taxonomy" id="702011"/>
    <lineage>
        <taxon>Eukaryota</taxon>
        <taxon>Fungi</taxon>
        <taxon>Dikarya</taxon>
        <taxon>Ascomycota</taxon>
        <taxon>Pezizomycotina</taxon>
        <taxon>Dothideomycetes</taxon>
        <taxon>Dothideomycetidae</taxon>
        <taxon>Mycosphaerellales</taxon>
        <taxon>Extremaceae</taxon>
        <taxon>Extremus</taxon>
    </lineage>
</organism>
<dbReference type="Proteomes" id="UP001271007">
    <property type="component" value="Unassembled WGS sequence"/>
</dbReference>
<reference evidence="1" key="1">
    <citation type="submission" date="2023-04" db="EMBL/GenBank/DDBJ databases">
        <title>Black Yeasts Isolated from many extreme environments.</title>
        <authorList>
            <person name="Coleine C."/>
            <person name="Stajich J.E."/>
            <person name="Selbmann L."/>
        </authorList>
    </citation>
    <scope>NUCLEOTIDE SEQUENCE</scope>
    <source>
        <strain evidence="1">CCFEE 5312</strain>
    </source>
</reference>
<dbReference type="AlphaFoldDB" id="A0AAJ0D9E4"/>